<evidence type="ECO:0008006" key="9">
    <source>
        <dbReference type="Google" id="ProtNLM"/>
    </source>
</evidence>
<dbReference type="GO" id="GO:0005737">
    <property type="term" value="C:cytoplasm"/>
    <property type="evidence" value="ECO:0007669"/>
    <property type="project" value="UniProtKB-SubCell"/>
</dbReference>
<dbReference type="SUPFAM" id="SSF48452">
    <property type="entry name" value="TPR-like"/>
    <property type="match status" value="1"/>
</dbReference>
<proteinExistence type="inferred from homology"/>
<dbReference type="Proteomes" id="UP000184509">
    <property type="component" value="Unassembled WGS sequence"/>
</dbReference>
<evidence type="ECO:0000313" key="7">
    <source>
        <dbReference type="EMBL" id="SHG15404.1"/>
    </source>
</evidence>
<protein>
    <recommendedName>
        <fullName evidence="9">Tetratricopeptide repeat-containing protein</fullName>
    </recommendedName>
</protein>
<feature type="transmembrane region" description="Helical" evidence="6">
    <location>
        <begin position="393"/>
        <end position="412"/>
    </location>
</feature>
<sequence>MKADLRKSINDSLKLQLYITLGLEYGPSNPDSAIHYALENIRFVTSKRDKLPIWADWNSSYVLGMALLKACNYPDAQKFFLKQLKQSESIKDTFGIFQAYRCLGELNLREGNYRDAIKYSKIGLKYFQNKKDSWWQGNYSNMASCLAKSYEELNILDSALYYAQIGRQVDLTYFGRNSNIFWGNIFGAIYSKLGQPALALEYFRLYYNYIKNYPEAIEAKISSFYETGKLFELYHRPDSAIYYARKAFLISQKNSYKIHVFNSSRLLTRLFKSTNQIDSAFKYQSIMIETEEYMFSREKISRMNILEFNEQLRQKEIEITTKKMEEMRNHRLQLTILAISIIIVIISFLLLSRSIIVNQKIIEYLGIVVLLITFEFIDQVLHPIIQHTTHDSPILMLLILVSIAALLVPLHYKLENWAIGKLVEKNNNIRLTSAKRTIEELERKNP</sequence>
<dbReference type="AlphaFoldDB" id="A0A1M5HHF6"/>
<keyword evidence="3" id="KW-0677">Repeat</keyword>
<feature type="transmembrane region" description="Helical" evidence="6">
    <location>
        <begin position="361"/>
        <end position="381"/>
    </location>
</feature>
<dbReference type="Gene3D" id="1.25.40.10">
    <property type="entry name" value="Tetratricopeptide repeat domain"/>
    <property type="match status" value="2"/>
</dbReference>
<evidence type="ECO:0000256" key="5">
    <source>
        <dbReference type="ARBA" id="ARBA00038253"/>
    </source>
</evidence>
<name>A0A1M5HHF6_9BACE</name>
<dbReference type="SMART" id="SM00028">
    <property type="entry name" value="TPR"/>
    <property type="match status" value="3"/>
</dbReference>
<organism evidence="7 8">
    <name type="scientific">Bacteroides luti</name>
    <dbReference type="NCBI Taxonomy" id="1297750"/>
    <lineage>
        <taxon>Bacteria</taxon>
        <taxon>Pseudomonadati</taxon>
        <taxon>Bacteroidota</taxon>
        <taxon>Bacteroidia</taxon>
        <taxon>Bacteroidales</taxon>
        <taxon>Bacteroidaceae</taxon>
        <taxon>Bacteroides</taxon>
    </lineage>
</organism>
<dbReference type="EMBL" id="FQTV01000027">
    <property type="protein sequence ID" value="SHG15404.1"/>
    <property type="molecule type" value="Genomic_DNA"/>
</dbReference>
<dbReference type="RefSeq" id="WP_073404273.1">
    <property type="nucleotide sequence ID" value="NZ_FQTV01000027.1"/>
</dbReference>
<keyword evidence="6" id="KW-0472">Membrane</keyword>
<evidence type="ECO:0000313" key="8">
    <source>
        <dbReference type="Proteomes" id="UP000184509"/>
    </source>
</evidence>
<feature type="transmembrane region" description="Helical" evidence="6">
    <location>
        <begin position="332"/>
        <end position="355"/>
    </location>
</feature>
<dbReference type="InterPro" id="IPR051476">
    <property type="entry name" value="Bac_ResReg_Asp_Phosphatase"/>
</dbReference>
<keyword evidence="8" id="KW-1185">Reference proteome</keyword>
<gene>
    <name evidence="7" type="ORF">SAMN05444405_12721</name>
</gene>
<evidence type="ECO:0000256" key="2">
    <source>
        <dbReference type="ARBA" id="ARBA00022490"/>
    </source>
</evidence>
<keyword evidence="6" id="KW-1133">Transmembrane helix</keyword>
<evidence type="ECO:0000256" key="3">
    <source>
        <dbReference type="ARBA" id="ARBA00022737"/>
    </source>
</evidence>
<dbReference type="PANTHER" id="PTHR46630">
    <property type="entry name" value="TETRATRICOPEPTIDE REPEAT PROTEIN 29"/>
    <property type="match status" value="1"/>
</dbReference>
<dbReference type="STRING" id="1297750.SAMN05444405_12721"/>
<keyword evidence="6" id="KW-0812">Transmembrane</keyword>
<evidence type="ECO:0000256" key="4">
    <source>
        <dbReference type="ARBA" id="ARBA00022803"/>
    </source>
</evidence>
<keyword evidence="4" id="KW-0802">TPR repeat</keyword>
<accession>A0A1M5HHF6</accession>
<evidence type="ECO:0000256" key="1">
    <source>
        <dbReference type="ARBA" id="ARBA00004496"/>
    </source>
</evidence>
<comment type="similarity">
    <text evidence="5">Belongs to the Rap family.</text>
</comment>
<reference evidence="7 8" key="1">
    <citation type="submission" date="2016-11" db="EMBL/GenBank/DDBJ databases">
        <authorList>
            <person name="Jaros S."/>
            <person name="Januszkiewicz K."/>
            <person name="Wedrychowicz H."/>
        </authorList>
    </citation>
    <scope>NUCLEOTIDE SEQUENCE [LARGE SCALE GENOMIC DNA]</scope>
    <source>
        <strain evidence="7 8">DSM 26991</strain>
    </source>
</reference>
<dbReference type="InterPro" id="IPR019734">
    <property type="entry name" value="TPR_rpt"/>
</dbReference>
<evidence type="ECO:0000256" key="6">
    <source>
        <dbReference type="SAM" id="Phobius"/>
    </source>
</evidence>
<dbReference type="PANTHER" id="PTHR46630:SF1">
    <property type="entry name" value="TETRATRICOPEPTIDE REPEAT PROTEIN 29"/>
    <property type="match status" value="1"/>
</dbReference>
<keyword evidence="2" id="KW-0963">Cytoplasm</keyword>
<comment type="subcellular location">
    <subcellularLocation>
        <location evidence="1">Cytoplasm</location>
    </subcellularLocation>
</comment>
<dbReference type="InterPro" id="IPR011990">
    <property type="entry name" value="TPR-like_helical_dom_sf"/>
</dbReference>
<dbReference type="OrthoDB" id="1113019at2"/>